<dbReference type="InterPro" id="IPR036770">
    <property type="entry name" value="Ankyrin_rpt-contain_sf"/>
</dbReference>
<keyword evidence="1" id="KW-0732">Signal</keyword>
<gene>
    <name evidence="2" type="ORF">FRX31_021431</name>
</gene>
<protein>
    <submittedName>
        <fullName evidence="2">Uncharacterized protein</fullName>
    </submittedName>
</protein>
<comment type="caution">
    <text evidence="2">The sequence shown here is derived from an EMBL/GenBank/DDBJ whole genome shotgun (WGS) entry which is preliminary data.</text>
</comment>
<dbReference type="SUPFAM" id="SSF48403">
    <property type="entry name" value="Ankyrin repeat"/>
    <property type="match status" value="1"/>
</dbReference>
<organism evidence="2 3">
    <name type="scientific">Thalictrum thalictroides</name>
    <name type="common">Rue-anemone</name>
    <name type="synonym">Anemone thalictroides</name>
    <dbReference type="NCBI Taxonomy" id="46969"/>
    <lineage>
        <taxon>Eukaryota</taxon>
        <taxon>Viridiplantae</taxon>
        <taxon>Streptophyta</taxon>
        <taxon>Embryophyta</taxon>
        <taxon>Tracheophyta</taxon>
        <taxon>Spermatophyta</taxon>
        <taxon>Magnoliopsida</taxon>
        <taxon>Ranunculales</taxon>
        <taxon>Ranunculaceae</taxon>
        <taxon>Thalictroideae</taxon>
        <taxon>Thalictrum</taxon>
    </lineage>
</organism>
<feature type="signal peptide" evidence="1">
    <location>
        <begin position="1"/>
        <end position="20"/>
    </location>
</feature>
<dbReference type="InterPro" id="IPR002110">
    <property type="entry name" value="Ankyrin_rpt"/>
</dbReference>
<dbReference type="Proteomes" id="UP000554482">
    <property type="component" value="Unassembled WGS sequence"/>
</dbReference>
<sequence length="109" mass="12288">MLTHVVNHLYILQLLKGTGADPNVTINDLGMTPLELAVFEGNHQDAQILYPVTCISNSNIFRIEHWWHNEKFDRAVDAFSKGLKLAPENKELQNALQESIEAKMKSTTA</sequence>
<evidence type="ECO:0000313" key="2">
    <source>
        <dbReference type="EMBL" id="KAF5188982.1"/>
    </source>
</evidence>
<evidence type="ECO:0000256" key="1">
    <source>
        <dbReference type="SAM" id="SignalP"/>
    </source>
</evidence>
<feature type="chain" id="PRO_5029890551" evidence="1">
    <location>
        <begin position="21"/>
        <end position="109"/>
    </location>
</feature>
<dbReference type="EMBL" id="JABWDY010026105">
    <property type="protein sequence ID" value="KAF5188982.1"/>
    <property type="molecule type" value="Genomic_DNA"/>
</dbReference>
<keyword evidence="3" id="KW-1185">Reference proteome</keyword>
<dbReference type="Pfam" id="PF13637">
    <property type="entry name" value="Ank_4"/>
    <property type="match status" value="1"/>
</dbReference>
<dbReference type="Gene3D" id="1.25.40.20">
    <property type="entry name" value="Ankyrin repeat-containing domain"/>
    <property type="match status" value="1"/>
</dbReference>
<evidence type="ECO:0000313" key="3">
    <source>
        <dbReference type="Proteomes" id="UP000554482"/>
    </source>
</evidence>
<name>A0A7J6VXE5_THATH</name>
<proteinExistence type="predicted"/>
<accession>A0A7J6VXE5</accession>
<dbReference type="AlphaFoldDB" id="A0A7J6VXE5"/>
<reference evidence="2 3" key="1">
    <citation type="submission" date="2020-06" db="EMBL/GenBank/DDBJ databases">
        <title>Transcriptomic and genomic resources for Thalictrum thalictroides and T. hernandezii: Facilitating candidate gene discovery in an emerging model plant lineage.</title>
        <authorList>
            <person name="Arias T."/>
            <person name="Riano-Pachon D.M."/>
            <person name="Di Stilio V.S."/>
        </authorList>
    </citation>
    <scope>NUCLEOTIDE SEQUENCE [LARGE SCALE GENOMIC DNA]</scope>
    <source>
        <strain evidence="3">cv. WT478/WT964</strain>
        <tissue evidence="2">Leaves</tissue>
    </source>
</reference>